<evidence type="ECO:0000313" key="6">
    <source>
        <dbReference type="EMBL" id="MCY1723206.1"/>
    </source>
</evidence>
<dbReference type="Pfam" id="PF01055">
    <property type="entry name" value="Glyco_hydro_31_2nd"/>
    <property type="match status" value="1"/>
</dbReference>
<keyword evidence="3" id="KW-0812">Transmembrane</keyword>
<dbReference type="RefSeq" id="WP_343335531.1">
    <property type="nucleotide sequence ID" value="NZ_JAPOHD010000067.1"/>
</dbReference>
<dbReference type="SUPFAM" id="SSF51011">
    <property type="entry name" value="Glycosyl hydrolase domain"/>
    <property type="match status" value="1"/>
</dbReference>
<protein>
    <recommendedName>
        <fullName evidence="8">Glycoside hydrolase family 31 protein</fullName>
    </recommendedName>
</protein>
<keyword evidence="3" id="KW-0472">Membrane</keyword>
<keyword evidence="2" id="KW-0378">Hydrolase</keyword>
<evidence type="ECO:0008006" key="8">
    <source>
        <dbReference type="Google" id="ProtNLM"/>
    </source>
</evidence>
<gene>
    <name evidence="6" type="ORF">OU798_22850</name>
</gene>
<dbReference type="Proteomes" id="UP001145087">
    <property type="component" value="Unassembled WGS sequence"/>
</dbReference>
<dbReference type="InterPro" id="IPR048395">
    <property type="entry name" value="Glyco_hydro_31_C"/>
</dbReference>
<evidence type="ECO:0000256" key="1">
    <source>
        <dbReference type="ARBA" id="ARBA00007806"/>
    </source>
</evidence>
<dbReference type="InterPro" id="IPR017853">
    <property type="entry name" value="GH"/>
</dbReference>
<evidence type="ECO:0000259" key="4">
    <source>
        <dbReference type="Pfam" id="PF01055"/>
    </source>
</evidence>
<dbReference type="Pfam" id="PF21365">
    <property type="entry name" value="Glyco_hydro_31_3rd"/>
    <property type="match status" value="1"/>
</dbReference>
<dbReference type="PANTHER" id="PTHR22762:SF144">
    <property type="entry name" value="ALPHA-XYLOSIDASE"/>
    <property type="match status" value="1"/>
</dbReference>
<reference evidence="6" key="1">
    <citation type="submission" date="2022-11" db="EMBL/GenBank/DDBJ databases">
        <title>Marilongibacter aestuarii gen. nov., sp. nov., isolated from tidal flat sediment.</title>
        <authorList>
            <person name="Jiayan W."/>
        </authorList>
    </citation>
    <scope>NUCLEOTIDE SEQUENCE</scope>
    <source>
        <strain evidence="6">Z1-6</strain>
    </source>
</reference>
<keyword evidence="2" id="KW-0326">Glycosidase</keyword>
<comment type="similarity">
    <text evidence="1 2">Belongs to the glycosyl hydrolase 31 family.</text>
</comment>
<dbReference type="InterPro" id="IPR013780">
    <property type="entry name" value="Glyco_hydro_b"/>
</dbReference>
<evidence type="ECO:0000256" key="2">
    <source>
        <dbReference type="RuleBase" id="RU361185"/>
    </source>
</evidence>
<dbReference type="InterPro" id="IPR000322">
    <property type="entry name" value="Glyco_hydro_31_TIM"/>
</dbReference>
<organism evidence="6 7">
    <name type="scientific">Draconibacterium aestuarii</name>
    <dbReference type="NCBI Taxonomy" id="2998507"/>
    <lineage>
        <taxon>Bacteria</taxon>
        <taxon>Pseudomonadati</taxon>
        <taxon>Bacteroidota</taxon>
        <taxon>Bacteroidia</taxon>
        <taxon>Marinilabiliales</taxon>
        <taxon>Prolixibacteraceae</taxon>
        <taxon>Draconibacterium</taxon>
    </lineage>
</organism>
<keyword evidence="3" id="KW-1133">Transmembrane helix</keyword>
<name>A0A9X3FDJ3_9BACT</name>
<evidence type="ECO:0000256" key="3">
    <source>
        <dbReference type="SAM" id="Phobius"/>
    </source>
</evidence>
<dbReference type="EMBL" id="JAPOHD010000067">
    <property type="protein sequence ID" value="MCY1723206.1"/>
    <property type="molecule type" value="Genomic_DNA"/>
</dbReference>
<proteinExistence type="inferred from homology"/>
<accession>A0A9X3FDJ3</accession>
<dbReference type="PANTHER" id="PTHR22762">
    <property type="entry name" value="ALPHA-GLUCOSIDASE"/>
    <property type="match status" value="1"/>
</dbReference>
<dbReference type="SUPFAM" id="SSF51445">
    <property type="entry name" value="(Trans)glycosidases"/>
    <property type="match status" value="1"/>
</dbReference>
<sequence>MMKRIRKSSKRRNRILAIFLFIMLIAYLGVLYPLWGVFFNKQRHGNPPLTPAWALECWLWEDDYNTAEYVDTLLAGYAKHDIPVRTIMIDSPWSTRYNDFNVDSLLYPDPQKWFGSLKEKGYRVVLWMTSMVDSYDKDTRFKDSLDFFNHAEESGYLAANGRQIKWWKGKGGFIDYSNPETIKWWRGLQQNLFDYGIDGWKLDGTATLFFNRKWKVPFFYQSSHTGMMTTRKYMDHYYRDEYLHGLTQNSEFITLSRSVDRGYHPEGFAPVDAAPVTWVGDQRHSWKSEGDGSDTVDIAMDGIEGIEMAMDNVLKSAKLGYNIIGSDVAGFSGRVIPPRLYIRWAQFSAFCGLFLNGGHGDRMLWNRSEQEFEIIRRFSWLHTELIPYIYTYVVKAHNGGNVLQRPVKGKYHYLFGENFLVAPIYKDELKNEVTLPEGEWRYFFDDKEVVKGPVKFNKEFTLEEYPVYLREGAIVPMDIKRNYTGIGDQNSEGYLTLLIYPNGTSEFTVHHPDKSGSTTINVQEDEQSIQIHLNSIRKPHILTVNMNEAPSKVEMDGTVLRSPDKYFFNPEKHKLFIKTENYTAGKYTIVR</sequence>
<dbReference type="Gene3D" id="2.60.40.1180">
    <property type="entry name" value="Golgi alpha-mannosidase II"/>
    <property type="match status" value="2"/>
</dbReference>
<keyword evidence="7" id="KW-1185">Reference proteome</keyword>
<comment type="caution">
    <text evidence="6">The sequence shown here is derived from an EMBL/GenBank/DDBJ whole genome shotgun (WGS) entry which is preliminary data.</text>
</comment>
<dbReference type="AlphaFoldDB" id="A0A9X3FDJ3"/>
<dbReference type="Gene3D" id="3.20.20.80">
    <property type="entry name" value="Glycosidases"/>
    <property type="match status" value="1"/>
</dbReference>
<feature type="domain" description="Glycosyl hydrolase family 31 C-terminal" evidence="5">
    <location>
        <begin position="411"/>
        <end position="475"/>
    </location>
</feature>
<dbReference type="GO" id="GO:0004553">
    <property type="term" value="F:hydrolase activity, hydrolyzing O-glycosyl compounds"/>
    <property type="evidence" value="ECO:0007669"/>
    <property type="project" value="InterPro"/>
</dbReference>
<dbReference type="GO" id="GO:0005975">
    <property type="term" value="P:carbohydrate metabolic process"/>
    <property type="evidence" value="ECO:0007669"/>
    <property type="project" value="InterPro"/>
</dbReference>
<evidence type="ECO:0000313" key="7">
    <source>
        <dbReference type="Proteomes" id="UP001145087"/>
    </source>
</evidence>
<evidence type="ECO:0000259" key="5">
    <source>
        <dbReference type="Pfam" id="PF21365"/>
    </source>
</evidence>
<feature type="transmembrane region" description="Helical" evidence="3">
    <location>
        <begin position="15"/>
        <end position="35"/>
    </location>
</feature>
<feature type="domain" description="Glycoside hydrolase family 31 TIM barrel" evidence="4">
    <location>
        <begin position="47"/>
        <end position="391"/>
    </location>
</feature>